<evidence type="ECO:0000256" key="1">
    <source>
        <dbReference type="SAM" id="MobiDB-lite"/>
    </source>
</evidence>
<dbReference type="Proteomes" id="UP000515121">
    <property type="component" value="Unplaced"/>
</dbReference>
<feature type="compositionally biased region" description="Polar residues" evidence="1">
    <location>
        <begin position="114"/>
        <end position="148"/>
    </location>
</feature>
<accession>A0A6P6BGA0</accession>
<dbReference type="AlphaFoldDB" id="A0A6P6BGA0"/>
<keyword evidence="2" id="KW-1185">Reference proteome</keyword>
<gene>
    <name evidence="3" type="primary">LOC111317871</name>
</gene>
<dbReference type="PANTHER" id="PTHR48238">
    <property type="entry name" value="BNACNNG09570D PROTEIN"/>
    <property type="match status" value="1"/>
</dbReference>
<evidence type="ECO:0000313" key="3">
    <source>
        <dbReference type="RefSeq" id="XP_022776109.1"/>
    </source>
</evidence>
<feature type="region of interest" description="Disordered" evidence="1">
    <location>
        <begin position="63"/>
        <end position="82"/>
    </location>
</feature>
<dbReference type="RefSeq" id="XP_022776109.1">
    <property type="nucleotide sequence ID" value="XM_022920374.1"/>
</dbReference>
<name>A0A6P6BGA0_DURZI</name>
<dbReference type="GeneID" id="111317871"/>
<dbReference type="KEGG" id="dzi:111317871"/>
<reference evidence="3" key="1">
    <citation type="submission" date="2025-08" db="UniProtKB">
        <authorList>
            <consortium name="RefSeq"/>
        </authorList>
    </citation>
    <scope>IDENTIFICATION</scope>
    <source>
        <tissue evidence="3">Fruit stalk</tissue>
    </source>
</reference>
<dbReference type="PANTHER" id="PTHR48238:SF1">
    <property type="entry name" value="(RAPE) HYPOTHETICAL PROTEIN"/>
    <property type="match status" value="1"/>
</dbReference>
<feature type="region of interest" description="Disordered" evidence="1">
    <location>
        <begin position="110"/>
        <end position="148"/>
    </location>
</feature>
<evidence type="ECO:0000313" key="2">
    <source>
        <dbReference type="Proteomes" id="UP000515121"/>
    </source>
</evidence>
<sequence>MFGRVRASPSLLDSLETPPSKIIKGDSLSIYEATLMKLKLGSYLQDISSDEEAMVVDTDCSSASVSNGSSDCQSTGNSQQRSEGVSILYLFSKFKAYQRTPTASHEAMMIENDGSASFSSSSECQPLSSAKEQGNQESSNGSSFPLFC</sequence>
<dbReference type="OrthoDB" id="60860at2759"/>
<organism evidence="2 3">
    <name type="scientific">Durio zibethinus</name>
    <name type="common">Durian</name>
    <dbReference type="NCBI Taxonomy" id="66656"/>
    <lineage>
        <taxon>Eukaryota</taxon>
        <taxon>Viridiplantae</taxon>
        <taxon>Streptophyta</taxon>
        <taxon>Embryophyta</taxon>
        <taxon>Tracheophyta</taxon>
        <taxon>Spermatophyta</taxon>
        <taxon>Magnoliopsida</taxon>
        <taxon>eudicotyledons</taxon>
        <taxon>Gunneridae</taxon>
        <taxon>Pentapetalae</taxon>
        <taxon>rosids</taxon>
        <taxon>malvids</taxon>
        <taxon>Malvales</taxon>
        <taxon>Malvaceae</taxon>
        <taxon>Helicteroideae</taxon>
        <taxon>Durio</taxon>
    </lineage>
</organism>
<proteinExistence type="predicted"/>
<protein>
    <submittedName>
        <fullName evidence="3">Uncharacterized protein LOC111317871</fullName>
    </submittedName>
</protein>